<reference evidence="3" key="1">
    <citation type="submission" date="2016-10" db="EMBL/GenBank/DDBJ databases">
        <authorList>
            <person name="Varghese N."/>
            <person name="Submissions S."/>
        </authorList>
    </citation>
    <scope>NUCLEOTIDE SEQUENCE [LARGE SCALE GENOMIC DNA]</scope>
    <source>
        <strain evidence="3">DSM 23920</strain>
    </source>
</reference>
<accession>A0A1H4G035</accession>
<evidence type="ECO:0000259" key="1">
    <source>
        <dbReference type="PROSITE" id="PS50095"/>
    </source>
</evidence>
<dbReference type="EMBL" id="FNRL01000030">
    <property type="protein sequence ID" value="SEB02420.1"/>
    <property type="molecule type" value="Genomic_DNA"/>
</dbReference>
<dbReference type="PROSITE" id="PS50095">
    <property type="entry name" value="PLAT"/>
    <property type="match status" value="1"/>
</dbReference>
<evidence type="ECO:0000313" key="2">
    <source>
        <dbReference type="EMBL" id="SEB02420.1"/>
    </source>
</evidence>
<feature type="domain" description="PLAT" evidence="1">
    <location>
        <begin position="1"/>
        <end position="40"/>
    </location>
</feature>
<proteinExistence type="predicted"/>
<name>A0A1H4G035_9BACT</name>
<organism evidence="2 3">
    <name type="scientific">Chitinophaga terrae</name>
    <name type="common">ex Kim and Jung 2007</name>
    <dbReference type="NCBI Taxonomy" id="408074"/>
    <lineage>
        <taxon>Bacteria</taxon>
        <taxon>Pseudomonadati</taxon>
        <taxon>Bacteroidota</taxon>
        <taxon>Chitinophagia</taxon>
        <taxon>Chitinophagales</taxon>
        <taxon>Chitinophagaceae</taxon>
        <taxon>Chitinophaga</taxon>
    </lineage>
</organism>
<dbReference type="RefSeq" id="WP_258522447.1">
    <property type="nucleotide sequence ID" value="NZ_BKAT01000051.1"/>
</dbReference>
<dbReference type="AlphaFoldDB" id="A0A1H4G035"/>
<dbReference type="STRING" id="408074.SAMN05660909_04785"/>
<keyword evidence="3" id="KW-1185">Reference proteome</keyword>
<evidence type="ECO:0000313" key="3">
    <source>
        <dbReference type="Proteomes" id="UP000199656"/>
    </source>
</evidence>
<protein>
    <recommendedName>
        <fullName evidence="1">PLAT domain-containing protein</fullName>
    </recommendedName>
</protein>
<sequence>MNNLEKSQPFTVTVNQPSIGVLTTLVAENEVSEKKTPCWY</sequence>
<dbReference type="InterPro" id="IPR001024">
    <property type="entry name" value="PLAT/LH2_dom"/>
</dbReference>
<dbReference type="Proteomes" id="UP000199656">
    <property type="component" value="Unassembled WGS sequence"/>
</dbReference>
<gene>
    <name evidence="2" type="ORF">SAMN05660909_04785</name>
</gene>